<dbReference type="Proteomes" id="UP000241193">
    <property type="component" value="Unassembled WGS sequence"/>
</dbReference>
<name>A0A2T4IEB7_9RHOO</name>
<dbReference type="InterPro" id="IPR000836">
    <property type="entry name" value="PRTase_dom"/>
</dbReference>
<accession>A0A2T4IEB7</accession>
<dbReference type="Pfam" id="PF18912">
    <property type="entry name" value="DZR_2"/>
    <property type="match status" value="1"/>
</dbReference>
<dbReference type="PANTHER" id="PTHR47505:SF1">
    <property type="entry name" value="DNA UTILIZATION PROTEIN YHGH"/>
    <property type="match status" value="1"/>
</dbReference>
<dbReference type="PANTHER" id="PTHR47505">
    <property type="entry name" value="DNA UTILIZATION PROTEIN YHGH"/>
    <property type="match status" value="1"/>
</dbReference>
<feature type="domain" description="Double zinc ribbon" evidence="3">
    <location>
        <begin position="16"/>
        <end position="68"/>
    </location>
</feature>
<protein>
    <submittedName>
        <fullName evidence="4">Phosphoribosyltransferase</fullName>
    </submittedName>
</protein>
<keyword evidence="5" id="KW-1185">Reference proteome</keyword>
<reference evidence="4 5" key="2">
    <citation type="submission" date="2018-04" db="EMBL/GenBank/DDBJ databases">
        <title>Thauera lacus sp. nov., isolated from an saline lake in Inner Mongolia, China.</title>
        <authorList>
            <person name="Liang Q.-Y."/>
        </authorList>
    </citation>
    <scope>NUCLEOTIDE SEQUENCE [LARGE SCALE GENOMIC DNA]</scope>
    <source>
        <strain evidence="4 5">D20</strain>
    </source>
</reference>
<dbReference type="SUPFAM" id="SSF53271">
    <property type="entry name" value="PRTase-like"/>
    <property type="match status" value="1"/>
</dbReference>
<evidence type="ECO:0000256" key="1">
    <source>
        <dbReference type="ARBA" id="ARBA00008007"/>
    </source>
</evidence>
<comment type="caution">
    <text evidence="4">The sequence shown here is derived from an EMBL/GenBank/DDBJ whole genome shotgun (WGS) entry which is preliminary data.</text>
</comment>
<gene>
    <name evidence="4" type="ORF">C8261_11105</name>
</gene>
<evidence type="ECO:0000259" key="3">
    <source>
        <dbReference type="Pfam" id="PF18912"/>
    </source>
</evidence>
<keyword evidence="4" id="KW-0808">Transferase</keyword>
<dbReference type="EMBL" id="PZKC01000008">
    <property type="protein sequence ID" value="PTD96117.1"/>
    <property type="molecule type" value="Genomic_DNA"/>
</dbReference>
<organism evidence="4 5">
    <name type="scientific">Pseudothauera lacus</name>
    <dbReference type="NCBI Taxonomy" id="2136175"/>
    <lineage>
        <taxon>Bacteria</taxon>
        <taxon>Pseudomonadati</taxon>
        <taxon>Pseudomonadota</taxon>
        <taxon>Betaproteobacteria</taxon>
        <taxon>Rhodocyclales</taxon>
        <taxon>Zoogloeaceae</taxon>
        <taxon>Pseudothauera</taxon>
    </lineage>
</organism>
<evidence type="ECO:0000313" key="5">
    <source>
        <dbReference type="Proteomes" id="UP000241193"/>
    </source>
</evidence>
<dbReference type="AlphaFoldDB" id="A0A2T4IEB7"/>
<evidence type="ECO:0000259" key="2">
    <source>
        <dbReference type="Pfam" id="PF00156"/>
    </source>
</evidence>
<keyword evidence="4" id="KW-0328">Glycosyltransferase</keyword>
<dbReference type="InterPro" id="IPR029057">
    <property type="entry name" value="PRTase-like"/>
</dbReference>
<dbReference type="InterPro" id="IPR051910">
    <property type="entry name" value="ComF/GntX_DNA_util-trans"/>
</dbReference>
<comment type="similarity">
    <text evidence="1">Belongs to the ComF/GntX family.</text>
</comment>
<dbReference type="GO" id="GO:0016757">
    <property type="term" value="F:glycosyltransferase activity"/>
    <property type="evidence" value="ECO:0007669"/>
    <property type="project" value="UniProtKB-KW"/>
</dbReference>
<proteinExistence type="inferred from homology"/>
<dbReference type="Gene3D" id="3.40.50.2020">
    <property type="match status" value="1"/>
</dbReference>
<dbReference type="Pfam" id="PF00156">
    <property type="entry name" value="Pribosyltran"/>
    <property type="match status" value="1"/>
</dbReference>
<sequence>MESLSNLRALLARTTAALLPQACFVCGADAAGEPLCARCSGQLPWQLAPACPRCALPTAGGLLCGHCQRRAPAFDATRAVFDYRFPVDRMVQGLKYHRRLALAGYFARCLAAAPPPPGAALVVPMPLHRARLCERGFNQAVEIARPLARAWGLPLALDVVRRQHDTPAQAGLPRAARMRNMRGAFTGEGTLAGLSVVVVDDVMTTGASLEALARTLKRMGAQRVENRIIARTP</sequence>
<feature type="domain" description="Phosphoribosyltransferase" evidence="2">
    <location>
        <begin position="140"/>
        <end position="225"/>
    </location>
</feature>
<dbReference type="InterPro" id="IPR044005">
    <property type="entry name" value="DZR_2"/>
</dbReference>
<evidence type="ECO:0000313" key="4">
    <source>
        <dbReference type="EMBL" id="PTD96117.1"/>
    </source>
</evidence>
<dbReference type="OrthoDB" id="9793412at2"/>
<reference evidence="4 5" key="1">
    <citation type="submission" date="2018-03" db="EMBL/GenBank/DDBJ databases">
        <authorList>
            <person name="Keele B.F."/>
        </authorList>
    </citation>
    <scope>NUCLEOTIDE SEQUENCE [LARGE SCALE GENOMIC DNA]</scope>
    <source>
        <strain evidence="4 5">D20</strain>
    </source>
</reference>
<dbReference type="RefSeq" id="WP_107493776.1">
    <property type="nucleotide sequence ID" value="NZ_PZKC01000008.1"/>
</dbReference>